<protein>
    <recommendedName>
        <fullName evidence="3">DUF4303 domain-containing protein</fullName>
    </recommendedName>
</protein>
<accession>A0ABZ1EZA3</accession>
<gene>
    <name evidence="1" type="ORF">OG849_20580</name>
</gene>
<organism evidence="1 2">
    <name type="scientific">Streptomyces cyaneofuscatus</name>
    <dbReference type="NCBI Taxonomy" id="66883"/>
    <lineage>
        <taxon>Bacteria</taxon>
        <taxon>Bacillati</taxon>
        <taxon>Actinomycetota</taxon>
        <taxon>Actinomycetes</taxon>
        <taxon>Kitasatosporales</taxon>
        <taxon>Streptomycetaceae</taxon>
        <taxon>Streptomyces</taxon>
    </lineage>
</organism>
<reference evidence="1 2" key="1">
    <citation type="submission" date="2022-10" db="EMBL/GenBank/DDBJ databases">
        <title>The complete genomes of actinobacterial strains from the NBC collection.</title>
        <authorList>
            <person name="Joergensen T.S."/>
            <person name="Alvarez Arevalo M."/>
            <person name="Sterndorff E.B."/>
            <person name="Faurdal D."/>
            <person name="Vuksanovic O."/>
            <person name="Mourched A.-S."/>
            <person name="Charusanti P."/>
            <person name="Shaw S."/>
            <person name="Blin K."/>
            <person name="Weber T."/>
        </authorList>
    </citation>
    <scope>NUCLEOTIDE SEQUENCE [LARGE SCALE GENOMIC DNA]</scope>
    <source>
        <strain evidence="1 2">NBC 01792</strain>
    </source>
</reference>
<name>A0ABZ1EZA3_9ACTN</name>
<evidence type="ECO:0000313" key="2">
    <source>
        <dbReference type="Proteomes" id="UP001356428"/>
    </source>
</evidence>
<dbReference type="EMBL" id="CP109083">
    <property type="protein sequence ID" value="WSB09455.1"/>
    <property type="molecule type" value="Genomic_DNA"/>
</dbReference>
<keyword evidence="2" id="KW-1185">Reference proteome</keyword>
<proteinExistence type="predicted"/>
<dbReference type="RefSeq" id="WP_326704285.1">
    <property type="nucleotide sequence ID" value="NZ_CP108861.1"/>
</dbReference>
<evidence type="ECO:0008006" key="3">
    <source>
        <dbReference type="Google" id="ProtNLM"/>
    </source>
</evidence>
<sequence>MTYANAEDCSPQLRGALESVIGGYMAAVAEGLLAEEIPVVSVSAYGDVHDPSQDDFEGDVEGSVEFTPAFSRTLLGDGGETGLLWCGVSGWCFFHIPEGSGRSLLDSARWMGSGLTPEPVRVAAFLSEVRLDPREAGSAERPFYRAPHSEPDVLLRRLEAFGAVDGGAEPWEWAGEDQAVARLRSTVCRRRAVEALTAADQEIVDVALHTGELEALAGLLAYVEGDTPDDGLRELARRLARDLALRARDGVESVDEHREAFAYAEEQG</sequence>
<dbReference type="Proteomes" id="UP001356428">
    <property type="component" value="Chromosome"/>
</dbReference>
<evidence type="ECO:0000313" key="1">
    <source>
        <dbReference type="EMBL" id="WSB09455.1"/>
    </source>
</evidence>